<organism evidence="7 8">
    <name type="scientific">Candidatus Liberibacter solanacearum</name>
    <dbReference type="NCBI Taxonomy" id="556287"/>
    <lineage>
        <taxon>Bacteria</taxon>
        <taxon>Pseudomonadati</taxon>
        <taxon>Pseudomonadota</taxon>
        <taxon>Alphaproteobacteria</taxon>
        <taxon>Hyphomicrobiales</taxon>
        <taxon>Rhizobiaceae</taxon>
        <taxon>Liberibacter</taxon>
    </lineage>
</organism>
<evidence type="ECO:0000256" key="6">
    <source>
        <dbReference type="HAMAP-Rule" id="MF_00362"/>
    </source>
</evidence>
<evidence type="ECO:0000256" key="4">
    <source>
        <dbReference type="ARBA" id="ARBA00023274"/>
    </source>
</evidence>
<evidence type="ECO:0000313" key="8">
    <source>
        <dbReference type="Proteomes" id="UP000189542"/>
    </source>
</evidence>
<dbReference type="EMBL" id="LVWB01000013">
    <property type="protein sequence ID" value="ONI58792.1"/>
    <property type="molecule type" value="Genomic_DNA"/>
</dbReference>
<evidence type="ECO:0000256" key="5">
    <source>
        <dbReference type="ARBA" id="ARBA00035202"/>
    </source>
</evidence>
<keyword evidence="6" id="KW-0694">RNA-binding</keyword>
<keyword evidence="4 6" id="KW-0687">Ribonucleoprotein</keyword>
<protein>
    <recommendedName>
        <fullName evidence="5 6">Large ribosomal subunit protein uL10</fullName>
    </recommendedName>
</protein>
<dbReference type="GO" id="GO:0070180">
    <property type="term" value="F:large ribosomal subunit rRNA binding"/>
    <property type="evidence" value="ECO:0007669"/>
    <property type="project" value="UniProtKB-UniRule"/>
</dbReference>
<dbReference type="Proteomes" id="UP000189542">
    <property type="component" value="Unassembled WGS sequence"/>
</dbReference>
<dbReference type="SUPFAM" id="SSF160369">
    <property type="entry name" value="Ribosomal protein L10-like"/>
    <property type="match status" value="1"/>
</dbReference>
<dbReference type="InterPro" id="IPR022973">
    <property type="entry name" value="Ribosomal_uL10_bac"/>
</dbReference>
<sequence>MNNQEKSVEISELSDIFSSSSSIVVADYKGLNVAQMKDLRDRLREAGGGVRIAKNTLVKVAIRDLGFVVDFADLFVGQSLIVYSVDPVIASKISVGFANDNSQFEILGGILEKDILTQDSIKKIASLPNIEEIRSGILSAIQSSATRLVMLLETPQNQIVRVLSAFEEKNRQD</sequence>
<dbReference type="InterPro" id="IPR001790">
    <property type="entry name" value="Ribosomal_uL10"/>
</dbReference>
<comment type="subunit">
    <text evidence="6">Part of the ribosomal stalk of the 50S ribosomal subunit. The N-terminus interacts with L11 and the large rRNA to form the base of the stalk. The C-terminus forms an elongated spine to which L12 dimers bind in a sequential fashion forming a multimeric L10(L12)X complex.</text>
</comment>
<dbReference type="HAMAP" id="MF_00362">
    <property type="entry name" value="Ribosomal_uL10"/>
    <property type="match status" value="1"/>
</dbReference>
<dbReference type="Pfam" id="PF00466">
    <property type="entry name" value="Ribosomal_L10"/>
    <property type="match status" value="1"/>
</dbReference>
<keyword evidence="6" id="KW-0699">rRNA-binding</keyword>
<dbReference type="RefSeq" id="WP_076969628.1">
    <property type="nucleotide sequence ID" value="NZ_LVWB01000013.1"/>
</dbReference>
<accession>A0A1V2N7K0</accession>
<dbReference type="InterPro" id="IPR002363">
    <property type="entry name" value="Ribosomal_uL10_CS_bac"/>
</dbReference>
<comment type="similarity">
    <text evidence="2 6">Belongs to the universal ribosomal protein uL10 family.</text>
</comment>
<gene>
    <name evidence="6" type="primary">rplJ</name>
    <name evidence="7" type="ORF">AYO25_04305</name>
</gene>
<evidence type="ECO:0000256" key="1">
    <source>
        <dbReference type="ARBA" id="ARBA00002633"/>
    </source>
</evidence>
<dbReference type="GO" id="GO:0006412">
    <property type="term" value="P:translation"/>
    <property type="evidence" value="ECO:0007669"/>
    <property type="project" value="UniProtKB-UniRule"/>
</dbReference>
<reference evidence="7 8" key="1">
    <citation type="journal article" date="2017" name="PLoS ONE">
        <title>Genomic sequence of 'Candidatus Liberibacter solanacearum' haplotype C and its comparison with haplotype A and B genomes.</title>
        <authorList>
            <person name="Wang J."/>
            <person name="Haapalainen M."/>
            <person name="Schott T."/>
            <person name="Thompson S.M."/>
            <person name="Smith G.R."/>
            <person name="Nissinen A.I."/>
            <person name="Pirhonen M."/>
        </authorList>
    </citation>
    <scope>NUCLEOTIDE SEQUENCE [LARGE SCALE GENOMIC DNA]</scope>
    <source>
        <strain evidence="7 8">FIN111</strain>
    </source>
</reference>
<comment type="caution">
    <text evidence="7">The sequence shown here is derived from an EMBL/GenBank/DDBJ whole genome shotgun (WGS) entry which is preliminary data.</text>
</comment>
<dbReference type="PROSITE" id="PS01109">
    <property type="entry name" value="RIBOSOMAL_L10"/>
    <property type="match status" value="1"/>
</dbReference>
<keyword evidence="3 6" id="KW-0689">Ribosomal protein</keyword>
<evidence type="ECO:0000256" key="3">
    <source>
        <dbReference type="ARBA" id="ARBA00022980"/>
    </source>
</evidence>
<dbReference type="NCBIfam" id="NF000955">
    <property type="entry name" value="PRK00099.1-1"/>
    <property type="match status" value="1"/>
</dbReference>
<comment type="function">
    <text evidence="1 6">Forms part of the ribosomal stalk, playing a central role in the interaction of the ribosome with GTP-bound translation factors.</text>
</comment>
<proteinExistence type="inferred from homology"/>
<dbReference type="InterPro" id="IPR043141">
    <property type="entry name" value="Ribosomal_uL10-like_sf"/>
</dbReference>
<dbReference type="GO" id="GO:0015934">
    <property type="term" value="C:large ribosomal subunit"/>
    <property type="evidence" value="ECO:0007669"/>
    <property type="project" value="InterPro"/>
</dbReference>
<dbReference type="GO" id="GO:0003735">
    <property type="term" value="F:structural constituent of ribosome"/>
    <property type="evidence" value="ECO:0007669"/>
    <property type="project" value="InterPro"/>
</dbReference>
<dbReference type="OrthoDB" id="9791972at2"/>
<dbReference type="PANTHER" id="PTHR11560">
    <property type="entry name" value="39S RIBOSOMAL PROTEIN L10, MITOCHONDRIAL"/>
    <property type="match status" value="1"/>
</dbReference>
<dbReference type="Gene3D" id="3.30.70.1730">
    <property type="match status" value="1"/>
</dbReference>
<name>A0A1V2N7K0_9HYPH</name>
<dbReference type="AlphaFoldDB" id="A0A1V2N7K0"/>
<dbReference type="InterPro" id="IPR047865">
    <property type="entry name" value="Ribosomal_uL10_bac_type"/>
</dbReference>
<evidence type="ECO:0000313" key="7">
    <source>
        <dbReference type="EMBL" id="ONI58792.1"/>
    </source>
</evidence>
<evidence type="ECO:0000256" key="2">
    <source>
        <dbReference type="ARBA" id="ARBA00008889"/>
    </source>
</evidence>
<dbReference type="CDD" id="cd05797">
    <property type="entry name" value="Ribosomal_L10"/>
    <property type="match status" value="1"/>
</dbReference>